<keyword evidence="2" id="KW-0472">Membrane</keyword>
<evidence type="ECO:0000256" key="1">
    <source>
        <dbReference type="SAM" id="Coils"/>
    </source>
</evidence>
<dbReference type="PANTHER" id="PTHR31060:SF4">
    <property type="entry name" value="1,8-CINEOLE SYNTHASE"/>
    <property type="match status" value="1"/>
</dbReference>
<feature type="coiled-coil region" evidence="1">
    <location>
        <begin position="269"/>
        <end position="296"/>
    </location>
</feature>
<keyword evidence="2" id="KW-1133">Transmembrane helix</keyword>
<keyword evidence="1" id="KW-0175">Coiled coil</keyword>
<gene>
    <name evidence="3" type="ORF">RND81_09G158400</name>
</gene>
<organism evidence="3 4">
    <name type="scientific">Saponaria officinalis</name>
    <name type="common">Common soapwort</name>
    <name type="synonym">Lychnis saponaria</name>
    <dbReference type="NCBI Taxonomy" id="3572"/>
    <lineage>
        <taxon>Eukaryota</taxon>
        <taxon>Viridiplantae</taxon>
        <taxon>Streptophyta</taxon>
        <taxon>Embryophyta</taxon>
        <taxon>Tracheophyta</taxon>
        <taxon>Spermatophyta</taxon>
        <taxon>Magnoliopsida</taxon>
        <taxon>eudicotyledons</taxon>
        <taxon>Gunneridae</taxon>
        <taxon>Pentapetalae</taxon>
        <taxon>Caryophyllales</taxon>
        <taxon>Caryophyllaceae</taxon>
        <taxon>Caryophylleae</taxon>
        <taxon>Saponaria</taxon>
    </lineage>
</organism>
<evidence type="ECO:0000313" key="4">
    <source>
        <dbReference type="Proteomes" id="UP001443914"/>
    </source>
</evidence>
<accession>A0AAW1IM15</accession>
<dbReference type="PANTHER" id="PTHR31060">
    <property type="entry name" value="OSJNBA0011J08.25 PROTEIN-RELATED"/>
    <property type="match status" value="1"/>
</dbReference>
<dbReference type="EMBL" id="JBDFQZ010000009">
    <property type="protein sequence ID" value="KAK9690851.1"/>
    <property type="molecule type" value="Genomic_DNA"/>
</dbReference>
<comment type="caution">
    <text evidence="3">The sequence shown here is derived from an EMBL/GenBank/DDBJ whole genome shotgun (WGS) entry which is preliminary data.</text>
</comment>
<dbReference type="Proteomes" id="UP001443914">
    <property type="component" value="Unassembled WGS sequence"/>
</dbReference>
<reference evidence="3" key="1">
    <citation type="submission" date="2024-03" db="EMBL/GenBank/DDBJ databases">
        <title>WGS assembly of Saponaria officinalis var. Norfolk2.</title>
        <authorList>
            <person name="Jenkins J."/>
            <person name="Shu S."/>
            <person name="Grimwood J."/>
            <person name="Barry K."/>
            <person name="Goodstein D."/>
            <person name="Schmutz J."/>
            <person name="Leebens-Mack J."/>
            <person name="Osbourn A."/>
        </authorList>
    </citation>
    <scope>NUCLEOTIDE SEQUENCE [LARGE SCALE GENOMIC DNA]</scope>
    <source>
        <strain evidence="3">JIC</strain>
    </source>
</reference>
<evidence type="ECO:0000313" key="3">
    <source>
        <dbReference type="EMBL" id="KAK9690851.1"/>
    </source>
</evidence>
<name>A0AAW1IM15_SAPOF</name>
<dbReference type="AlphaFoldDB" id="A0AAW1IM15"/>
<protein>
    <submittedName>
        <fullName evidence="3">Uncharacterized protein</fullName>
    </submittedName>
</protein>
<keyword evidence="2" id="KW-0812">Transmembrane</keyword>
<evidence type="ECO:0000256" key="2">
    <source>
        <dbReference type="SAM" id="Phobius"/>
    </source>
</evidence>
<proteinExistence type="predicted"/>
<dbReference type="InterPro" id="IPR038920">
    <property type="entry name" value="At3g05675-like"/>
</dbReference>
<sequence length="381" mass="42536">MENSSSSLLFLQRTLITPLLISADKSLISLSQKSKILELLRQIFVSVFFFVLNVINTLPIPLLPFRFDAGTRQINKFDAYHAVSHKQLIHGQHDSNGRVIVSDTAIARAMDQLLMLVNDVPVSSRKYEVVRCLAEKLIDDNLKERCEVLREVNCVVLSEAFGRVLNGLELELLGPRNDVGVGFGLGRVMGLVTGWGGVKETCGGAGQVNSVFAEKTVAELLWLAQKLVASGGGEVAVEKWAWASNLGWLALSCEPRVQASLVKLTAFLIKQAKQIAKQHQTQAQEWEQQKQTLMQMLMTWVPLLCQASNGTDTPTLTLSERADVEKALEDIIDMLNDVDSKEKVLSVWLRHFTLSPFSDWPNLYGSYVKWLTMSRKLLVTR</sequence>
<feature type="transmembrane region" description="Helical" evidence="2">
    <location>
        <begin position="39"/>
        <end position="63"/>
    </location>
</feature>
<keyword evidence="4" id="KW-1185">Reference proteome</keyword>